<keyword evidence="6" id="KW-0325">Glycoprotein</keyword>
<feature type="disulfide bond" evidence="14">
    <location>
        <begin position="58"/>
        <end position="91"/>
    </location>
</feature>
<feature type="disulfide bond" evidence="14">
    <location>
        <begin position="35"/>
        <end position="75"/>
    </location>
</feature>
<organism evidence="18 19">
    <name type="scientific">Bionectria ochroleuca</name>
    <name type="common">Gliocladium roseum</name>
    <dbReference type="NCBI Taxonomy" id="29856"/>
    <lineage>
        <taxon>Eukaryota</taxon>
        <taxon>Fungi</taxon>
        <taxon>Dikarya</taxon>
        <taxon>Ascomycota</taxon>
        <taxon>Pezizomycotina</taxon>
        <taxon>Sordariomycetes</taxon>
        <taxon>Hypocreomycetidae</taxon>
        <taxon>Hypocreales</taxon>
        <taxon>Bionectriaceae</taxon>
        <taxon>Clonostachys</taxon>
    </lineage>
</organism>
<feature type="transmembrane region" description="Helical" evidence="15">
    <location>
        <begin position="213"/>
        <end position="233"/>
    </location>
</feature>
<reference evidence="18" key="1">
    <citation type="submission" date="2020-10" db="EMBL/GenBank/DDBJ databases">
        <title>High-Quality Genome Resource of Clonostachys rosea strain S41 by Oxford Nanopore Long-Read Sequencing.</title>
        <authorList>
            <person name="Wang H."/>
        </authorList>
    </citation>
    <scope>NUCLEOTIDE SEQUENCE</scope>
    <source>
        <strain evidence="18">S41</strain>
    </source>
</reference>
<evidence type="ECO:0000256" key="6">
    <source>
        <dbReference type="ARBA" id="ARBA00022622"/>
    </source>
</evidence>
<dbReference type="GO" id="GO:0005576">
    <property type="term" value="C:extracellular region"/>
    <property type="evidence" value="ECO:0007669"/>
    <property type="project" value="UniProtKB-SubCell"/>
</dbReference>
<evidence type="ECO:0000256" key="4">
    <source>
        <dbReference type="ARBA" id="ARBA00010031"/>
    </source>
</evidence>
<evidence type="ECO:0000256" key="10">
    <source>
        <dbReference type="ARBA" id="ARBA00023136"/>
    </source>
</evidence>
<comment type="caution">
    <text evidence="18">The sequence shown here is derived from an EMBL/GenBank/DDBJ whole genome shotgun (WGS) entry which is preliminary data.</text>
</comment>
<gene>
    <name evidence="18" type="ORF">IM811_016361</name>
</gene>
<feature type="disulfide bond" evidence="14">
    <location>
        <begin position="39"/>
        <end position="70"/>
    </location>
</feature>
<comment type="caution">
    <text evidence="14">Lacks conserved residue(s) required for the propagation of feature annotation.</text>
</comment>
<dbReference type="PANTHER" id="PTHR33048:SF47">
    <property type="entry name" value="INTEGRAL MEMBRANE PROTEIN-RELATED"/>
    <property type="match status" value="1"/>
</dbReference>
<evidence type="ECO:0000256" key="3">
    <source>
        <dbReference type="ARBA" id="ARBA00004613"/>
    </source>
</evidence>
<keyword evidence="11 14" id="KW-1015">Disulfide bond</keyword>
<comment type="similarity">
    <text evidence="13">Belongs to the SAT4 family.</text>
</comment>
<name>A0A8H7KFR8_BIOOC</name>
<feature type="signal peptide" evidence="16">
    <location>
        <begin position="1"/>
        <end position="19"/>
    </location>
</feature>
<keyword evidence="8 16" id="KW-0732">Signal</keyword>
<accession>A0A8H7KFR8</accession>
<feature type="domain" description="CFEM" evidence="17">
    <location>
        <begin position="4"/>
        <end position="118"/>
    </location>
</feature>
<dbReference type="InterPro" id="IPR049326">
    <property type="entry name" value="Rhodopsin_dom_fungi"/>
</dbReference>
<evidence type="ECO:0000256" key="16">
    <source>
        <dbReference type="SAM" id="SignalP"/>
    </source>
</evidence>
<feature type="transmembrane region" description="Helical" evidence="15">
    <location>
        <begin position="335"/>
        <end position="357"/>
    </location>
</feature>
<dbReference type="GO" id="GO:0098552">
    <property type="term" value="C:side of membrane"/>
    <property type="evidence" value="ECO:0007669"/>
    <property type="project" value="UniProtKB-KW"/>
</dbReference>
<dbReference type="PANTHER" id="PTHR33048">
    <property type="entry name" value="PTH11-LIKE INTEGRAL MEMBRANE PROTEIN (AFU_ORTHOLOGUE AFUA_5G11245)"/>
    <property type="match status" value="1"/>
</dbReference>
<dbReference type="Pfam" id="PF20684">
    <property type="entry name" value="Fung_rhodopsin"/>
    <property type="match status" value="1"/>
</dbReference>
<dbReference type="InterPro" id="IPR008427">
    <property type="entry name" value="Extracellular_membr_CFEM_dom"/>
</dbReference>
<comment type="similarity">
    <text evidence="4">Belongs to the RBT5 family.</text>
</comment>
<feature type="chain" id="PRO_5034305184" description="CFEM domain-containing protein" evidence="16">
    <location>
        <begin position="20"/>
        <end position="466"/>
    </location>
</feature>
<evidence type="ECO:0000256" key="2">
    <source>
        <dbReference type="ARBA" id="ARBA00004589"/>
    </source>
</evidence>
<evidence type="ECO:0000256" key="7">
    <source>
        <dbReference type="ARBA" id="ARBA00022692"/>
    </source>
</evidence>
<protein>
    <recommendedName>
        <fullName evidence="17">CFEM domain-containing protein</fullName>
    </recommendedName>
</protein>
<dbReference type="Pfam" id="PF05730">
    <property type="entry name" value="CFEM"/>
    <property type="match status" value="1"/>
</dbReference>
<keyword evidence="5" id="KW-0964">Secreted</keyword>
<keyword evidence="7 15" id="KW-0812">Transmembrane</keyword>
<dbReference type="SMART" id="SM00747">
    <property type="entry name" value="CFEM"/>
    <property type="match status" value="1"/>
</dbReference>
<keyword evidence="12" id="KW-0449">Lipoprotein</keyword>
<evidence type="ECO:0000256" key="8">
    <source>
        <dbReference type="ARBA" id="ARBA00022729"/>
    </source>
</evidence>
<evidence type="ECO:0000256" key="15">
    <source>
        <dbReference type="SAM" id="Phobius"/>
    </source>
</evidence>
<dbReference type="AlphaFoldDB" id="A0A8H7KFR8"/>
<evidence type="ECO:0000256" key="9">
    <source>
        <dbReference type="ARBA" id="ARBA00022989"/>
    </source>
</evidence>
<feature type="disulfide bond" evidence="14">
    <location>
        <begin position="49"/>
        <end position="56"/>
    </location>
</feature>
<feature type="transmembrane region" description="Helical" evidence="15">
    <location>
        <begin position="100"/>
        <end position="122"/>
    </location>
</feature>
<keyword evidence="9 15" id="KW-1133">Transmembrane helix</keyword>
<dbReference type="PROSITE" id="PS52012">
    <property type="entry name" value="CFEM"/>
    <property type="match status" value="1"/>
</dbReference>
<evidence type="ECO:0000256" key="5">
    <source>
        <dbReference type="ARBA" id="ARBA00022525"/>
    </source>
</evidence>
<evidence type="ECO:0000256" key="12">
    <source>
        <dbReference type="ARBA" id="ARBA00023288"/>
    </source>
</evidence>
<evidence type="ECO:0000259" key="17">
    <source>
        <dbReference type="PROSITE" id="PS52012"/>
    </source>
</evidence>
<evidence type="ECO:0000256" key="1">
    <source>
        <dbReference type="ARBA" id="ARBA00004141"/>
    </source>
</evidence>
<comment type="subcellular location">
    <subcellularLocation>
        <location evidence="2">Membrane</location>
        <topology evidence="2">Lipid-anchor</topology>
        <topology evidence="2">GPI-anchor</topology>
    </subcellularLocation>
    <subcellularLocation>
        <location evidence="1">Membrane</location>
        <topology evidence="1">Multi-pass membrane protein</topology>
    </subcellularLocation>
    <subcellularLocation>
        <location evidence="3">Secreted</location>
    </subcellularLocation>
</comment>
<evidence type="ECO:0000256" key="14">
    <source>
        <dbReference type="PROSITE-ProRule" id="PRU01356"/>
    </source>
</evidence>
<dbReference type="Proteomes" id="UP000616885">
    <property type="component" value="Unassembled WGS sequence"/>
</dbReference>
<evidence type="ECO:0000313" key="18">
    <source>
        <dbReference type="EMBL" id="KAF9748566.1"/>
    </source>
</evidence>
<evidence type="ECO:0000256" key="13">
    <source>
        <dbReference type="ARBA" id="ARBA00038359"/>
    </source>
</evidence>
<keyword evidence="10 15" id="KW-0472">Membrane</keyword>
<evidence type="ECO:0000256" key="11">
    <source>
        <dbReference type="ARBA" id="ARBA00023157"/>
    </source>
</evidence>
<feature type="transmembrane region" description="Helical" evidence="15">
    <location>
        <begin position="177"/>
        <end position="201"/>
    </location>
</feature>
<feature type="transmembrane region" description="Helical" evidence="15">
    <location>
        <begin position="260"/>
        <end position="284"/>
    </location>
</feature>
<feature type="transmembrane region" description="Helical" evidence="15">
    <location>
        <begin position="134"/>
        <end position="157"/>
    </location>
</feature>
<feature type="transmembrane region" description="Helical" evidence="15">
    <location>
        <begin position="296"/>
        <end position="315"/>
    </location>
</feature>
<dbReference type="InterPro" id="IPR052337">
    <property type="entry name" value="SAT4-like"/>
</dbReference>
<evidence type="ECO:0000313" key="19">
    <source>
        <dbReference type="Proteomes" id="UP000616885"/>
    </source>
</evidence>
<keyword evidence="6" id="KW-0336">GPI-anchor</keyword>
<proteinExistence type="inferred from homology"/>
<sequence length="466" mass="53424">MLRFQVLDLVLVLATEVLGIETTSILSELKNLPACGTICFTSVINDTACDIFNATCICTDSTFHDAAQACITSNCPAQEALNASKVEARVCERPYRTRKYVLFIPMMVEGPSWFCPWIRLYSRWLTLGRWELDDWVMFGVGLLYSVFLVLGNYTGYLAFGIDMWNLEYETITTALKYFYICESFYILSLALCKISVLFFYLRIFPSQKFLIATYVSMAIIMVPSVVLIFIQIFQCKPIHWVWHGWRLAYYRDRCMDIHTITFVAAGLNIFQDLVVLLLPLPSLFRLKMEKKTKWGIIVMFSLGIFITITSCIRLRYVSLFGRSANPTWEYPEVLIWTGIELSVTIIVACLPAMWVLLKHLFPWIGTTISTGYNKDKTPGSKDALRANRGVESQKGYFKTKSCGRRNESQVELEYDMELGDRSQGDVQTLVSEDRSPRPDQLRRVLERNDDGIMVVKTVTTTSRSFS</sequence>
<dbReference type="EMBL" id="JADCTT010000008">
    <property type="protein sequence ID" value="KAF9748566.1"/>
    <property type="molecule type" value="Genomic_DNA"/>
</dbReference>